<organism evidence="1 2">
    <name type="scientific">Pluteus cervinus</name>
    <dbReference type="NCBI Taxonomy" id="181527"/>
    <lineage>
        <taxon>Eukaryota</taxon>
        <taxon>Fungi</taxon>
        <taxon>Dikarya</taxon>
        <taxon>Basidiomycota</taxon>
        <taxon>Agaricomycotina</taxon>
        <taxon>Agaricomycetes</taxon>
        <taxon>Agaricomycetidae</taxon>
        <taxon>Agaricales</taxon>
        <taxon>Pluteineae</taxon>
        <taxon>Pluteaceae</taxon>
        <taxon>Pluteus</taxon>
    </lineage>
</organism>
<proteinExistence type="predicted"/>
<dbReference type="Proteomes" id="UP000308600">
    <property type="component" value="Unassembled WGS sequence"/>
</dbReference>
<gene>
    <name evidence="1" type="ORF">BDN72DRAFT_193558</name>
</gene>
<evidence type="ECO:0000313" key="2">
    <source>
        <dbReference type="Proteomes" id="UP000308600"/>
    </source>
</evidence>
<sequence length="544" mass="62733">MASQHGRRRCSSPLSTGEVDLIDAEVKELDEEIHRLIERRRLLWQRRNTLVTINRLPEELLVEILDLSGKSWLSTTPLMKLLWVCQWWRKIALESSRLWTWIGQMNSTELSRWLSLSKHSSLHINFVNSRSFSAKFTQELFAALQRTQTLRLGFLHINLEIKFYWTQPPHRLEVLGLENVELSTRALAKAPLLHLFMGQCKFRWESRVSGCSHLVSFHLIHPVDQVPLTTFLNLVKGMPRLNTLVLVEALQESSSEQPSPISIPILGLSILKIHSKNIELHLQFLELSSCITQQTDALLDFELSTRDRAQIHLALSRLDSLCCTPARKVTQLDLWDSTSVDIRYSCVVHNATDQEKPVRLIIKGHFVNASASSIRTATILSANLFLEHLHTLTISAPDSEARRDDNYHAKLVRLFGTLPHLEQVDLHSRSAMWQLLRASTAICDPDAPMPFPALKRIGQFQNRDKWDDFPKLLLSFLDNRVKHERDISTLIFKKAAVGWDEEMMEELRRITGTIVYRVDSETRWDDPGLKSLSLQNWRTDLYCI</sequence>
<name>A0ACD3AIK4_9AGAR</name>
<evidence type="ECO:0000313" key="1">
    <source>
        <dbReference type="EMBL" id="TFK65541.1"/>
    </source>
</evidence>
<keyword evidence="2" id="KW-1185">Reference proteome</keyword>
<accession>A0ACD3AIK4</accession>
<reference evidence="1 2" key="1">
    <citation type="journal article" date="2019" name="Nat. Ecol. Evol.">
        <title>Megaphylogeny resolves global patterns of mushroom evolution.</title>
        <authorList>
            <person name="Varga T."/>
            <person name="Krizsan K."/>
            <person name="Foldi C."/>
            <person name="Dima B."/>
            <person name="Sanchez-Garcia M."/>
            <person name="Sanchez-Ramirez S."/>
            <person name="Szollosi G.J."/>
            <person name="Szarkandi J.G."/>
            <person name="Papp V."/>
            <person name="Albert L."/>
            <person name="Andreopoulos W."/>
            <person name="Angelini C."/>
            <person name="Antonin V."/>
            <person name="Barry K.W."/>
            <person name="Bougher N.L."/>
            <person name="Buchanan P."/>
            <person name="Buyck B."/>
            <person name="Bense V."/>
            <person name="Catcheside P."/>
            <person name="Chovatia M."/>
            <person name="Cooper J."/>
            <person name="Damon W."/>
            <person name="Desjardin D."/>
            <person name="Finy P."/>
            <person name="Geml J."/>
            <person name="Haridas S."/>
            <person name="Hughes K."/>
            <person name="Justo A."/>
            <person name="Karasinski D."/>
            <person name="Kautmanova I."/>
            <person name="Kiss B."/>
            <person name="Kocsube S."/>
            <person name="Kotiranta H."/>
            <person name="LaButti K.M."/>
            <person name="Lechner B.E."/>
            <person name="Liimatainen K."/>
            <person name="Lipzen A."/>
            <person name="Lukacs Z."/>
            <person name="Mihaltcheva S."/>
            <person name="Morgado L.N."/>
            <person name="Niskanen T."/>
            <person name="Noordeloos M.E."/>
            <person name="Ohm R.A."/>
            <person name="Ortiz-Santana B."/>
            <person name="Ovrebo C."/>
            <person name="Racz N."/>
            <person name="Riley R."/>
            <person name="Savchenko A."/>
            <person name="Shiryaev A."/>
            <person name="Soop K."/>
            <person name="Spirin V."/>
            <person name="Szebenyi C."/>
            <person name="Tomsovsky M."/>
            <person name="Tulloss R.E."/>
            <person name="Uehling J."/>
            <person name="Grigoriev I.V."/>
            <person name="Vagvolgyi C."/>
            <person name="Papp T."/>
            <person name="Martin F.M."/>
            <person name="Miettinen O."/>
            <person name="Hibbett D.S."/>
            <person name="Nagy L.G."/>
        </authorList>
    </citation>
    <scope>NUCLEOTIDE SEQUENCE [LARGE SCALE GENOMIC DNA]</scope>
    <source>
        <strain evidence="1 2">NL-1719</strain>
    </source>
</reference>
<protein>
    <submittedName>
        <fullName evidence="1">Uncharacterized protein</fullName>
    </submittedName>
</protein>
<dbReference type="EMBL" id="ML208433">
    <property type="protein sequence ID" value="TFK65541.1"/>
    <property type="molecule type" value="Genomic_DNA"/>
</dbReference>